<evidence type="ECO:0000313" key="2">
    <source>
        <dbReference type="EMBL" id="RVW09601.1"/>
    </source>
</evidence>
<dbReference type="AlphaFoldDB" id="A0A438BFH3"/>
<organism evidence="2 3">
    <name type="scientific">Prescottella agglutinans</name>
    <dbReference type="NCBI Taxonomy" id="1644129"/>
    <lineage>
        <taxon>Bacteria</taxon>
        <taxon>Bacillati</taxon>
        <taxon>Actinomycetota</taxon>
        <taxon>Actinomycetes</taxon>
        <taxon>Mycobacteriales</taxon>
        <taxon>Nocardiaceae</taxon>
        <taxon>Prescottella</taxon>
    </lineage>
</organism>
<protein>
    <submittedName>
        <fullName evidence="2">Uncharacterized protein</fullName>
    </submittedName>
</protein>
<comment type="caution">
    <text evidence="2">The sequence shown here is derived from an EMBL/GenBank/DDBJ whole genome shotgun (WGS) entry which is preliminary data.</text>
</comment>
<name>A0A438BFH3_9NOCA</name>
<keyword evidence="3" id="KW-1185">Reference proteome</keyword>
<keyword evidence="1" id="KW-1133">Transmembrane helix</keyword>
<accession>A0A438BFH3</accession>
<keyword evidence="1" id="KW-0812">Transmembrane</keyword>
<feature type="transmembrane region" description="Helical" evidence="1">
    <location>
        <begin position="16"/>
        <end position="37"/>
    </location>
</feature>
<sequence length="230" mass="26608">MGLGSWIVEVLGTTNGVAVVSLVVALAALVVALIALFRDIWEHRQSRSASILGLMFQAGRSSTVTIENQDRPRRKFTPSVAATGPGMRYDVRTYLWVDDLVELKWKDQRQNLDRFDNTSGRLSCEIEIYDDEAEQVWFGLGYNETSVAGTTNKDHVRSEFVRSNLGRNEVQVWRWYRFAQLRKGWQRQTRFAFWGGGVPKPLGRWKRVETDDMDRRHFPTWDGTEDWYAN</sequence>
<dbReference type="EMBL" id="RKLP01000004">
    <property type="protein sequence ID" value="RVW09601.1"/>
    <property type="molecule type" value="Genomic_DNA"/>
</dbReference>
<keyword evidence="1" id="KW-0472">Membrane</keyword>
<gene>
    <name evidence="2" type="ORF">EGT67_08965</name>
</gene>
<evidence type="ECO:0000256" key="1">
    <source>
        <dbReference type="SAM" id="Phobius"/>
    </source>
</evidence>
<evidence type="ECO:0000313" key="3">
    <source>
        <dbReference type="Proteomes" id="UP000286208"/>
    </source>
</evidence>
<proteinExistence type="predicted"/>
<dbReference type="Proteomes" id="UP000286208">
    <property type="component" value="Unassembled WGS sequence"/>
</dbReference>
<reference evidence="2 3" key="1">
    <citation type="submission" date="2018-11" db="EMBL/GenBank/DDBJ databases">
        <title>Rhodococcus spongicola sp. nov. and Rhodococcus xishaensis sp. nov. from marine sponges.</title>
        <authorList>
            <person name="Li L."/>
            <person name="Lin H.W."/>
        </authorList>
    </citation>
    <scope>NUCLEOTIDE SEQUENCE [LARGE SCALE GENOMIC DNA]</scope>
    <source>
        <strain evidence="2 3">CCTCC AB2014297</strain>
    </source>
</reference>